<evidence type="ECO:0000256" key="5">
    <source>
        <dbReference type="ARBA" id="ARBA00049364"/>
    </source>
</evidence>
<dbReference type="GO" id="GO:0071949">
    <property type="term" value="F:FAD binding"/>
    <property type="evidence" value="ECO:0007669"/>
    <property type="project" value="InterPro"/>
</dbReference>
<dbReference type="Pfam" id="PF01494">
    <property type="entry name" value="FAD_binding_3"/>
    <property type="match status" value="1"/>
</dbReference>
<dbReference type="GO" id="GO:0044550">
    <property type="term" value="P:secondary metabolite biosynthetic process"/>
    <property type="evidence" value="ECO:0007669"/>
    <property type="project" value="UniProtKB-ARBA"/>
</dbReference>
<dbReference type="Proteomes" id="UP001150238">
    <property type="component" value="Unassembled WGS sequence"/>
</dbReference>
<keyword evidence="3" id="KW-0274">FAD</keyword>
<evidence type="ECO:0000256" key="3">
    <source>
        <dbReference type="ARBA" id="ARBA00022827"/>
    </source>
</evidence>
<feature type="domain" description="FAD-binding" evidence="6">
    <location>
        <begin position="5"/>
        <end position="319"/>
    </location>
</feature>
<evidence type="ECO:0000313" key="7">
    <source>
        <dbReference type="EMBL" id="KAJ4469986.1"/>
    </source>
</evidence>
<keyword evidence="4" id="KW-0560">Oxidoreductase</keyword>
<sequence length="399" mass="44329">MSNVVLVIGGGPGGSYASTLLAREGINVVLLEAAKHPRHHVGESMLPSMRHYLRFIDLEHEYDRRGFVHKATWCSIQVYTDFNILGPDRTTWNVLRAEADEIMLQHAASQGVLTRVNEVYFQPMEAHSSRPVSATWTHKSGRTGKITFDWLIDASGREGILSTKHLRNRIFREGLRNVALYGGPRSNAPWFECLTDKLGWAWLIPLHNGMTSIGVVMHEETSKSKRLGQLNSLKNHYFQQLELAPGVQALIGTKGYFVNGSIKMTSDYSYHATSYSGDHYRIIGDAAAFVDPLFSSGVHSAMTGALSAVSTILGSMKGQVAELEAQAWHDAKVGVCQTRFLLIVLSAYKQMQHGGGNRAIVGDINHSHFETAFNLFRPVQFIKGRVIRPQHSQTVSCQL</sequence>
<reference evidence="7" key="1">
    <citation type="submission" date="2022-08" db="EMBL/GenBank/DDBJ databases">
        <authorList>
            <consortium name="DOE Joint Genome Institute"/>
            <person name="Min B."/>
            <person name="Riley R."/>
            <person name="Sierra-Patev S."/>
            <person name="Naranjo-Ortiz M."/>
            <person name="Looney B."/>
            <person name="Konkel Z."/>
            <person name="Slot J.C."/>
            <person name="Sakamoto Y."/>
            <person name="Steenwyk J.L."/>
            <person name="Rokas A."/>
            <person name="Carro J."/>
            <person name="Camarero S."/>
            <person name="Ferreira P."/>
            <person name="Molpeceres G."/>
            <person name="Ruiz-Duenas F.J."/>
            <person name="Serrano A."/>
            <person name="Henrissat B."/>
            <person name="Drula E."/>
            <person name="Hughes K.W."/>
            <person name="Mata J.L."/>
            <person name="Ishikawa N.K."/>
            <person name="Vargas-Isla R."/>
            <person name="Ushijima S."/>
            <person name="Smith C.A."/>
            <person name="Ahrendt S."/>
            <person name="Andreopoulos W."/>
            <person name="He G."/>
            <person name="Labutti K."/>
            <person name="Lipzen A."/>
            <person name="Ng V."/>
            <person name="Sandor L."/>
            <person name="Barry K."/>
            <person name="Martinez A.T."/>
            <person name="Xiao Y."/>
            <person name="Gibbons J.G."/>
            <person name="Terashima K."/>
            <person name="Hibbett D.S."/>
            <person name="Grigoriev I.V."/>
        </authorList>
    </citation>
    <scope>NUCLEOTIDE SEQUENCE</scope>
    <source>
        <strain evidence="7">Sp2 HRB7682 ss15</strain>
    </source>
</reference>
<protein>
    <recommendedName>
        <fullName evidence="6">FAD-binding domain-containing protein</fullName>
    </recommendedName>
</protein>
<evidence type="ECO:0000256" key="1">
    <source>
        <dbReference type="ARBA" id="ARBA00005706"/>
    </source>
</evidence>
<dbReference type="PANTHER" id="PTHR43747:SF5">
    <property type="entry name" value="FAD-BINDING DOMAIN-CONTAINING PROTEIN"/>
    <property type="match status" value="1"/>
</dbReference>
<dbReference type="InterPro" id="IPR036188">
    <property type="entry name" value="FAD/NAD-bd_sf"/>
</dbReference>
<comment type="caution">
    <text evidence="7">The sequence shown here is derived from an EMBL/GenBank/DDBJ whole genome shotgun (WGS) entry which is preliminary data.</text>
</comment>
<dbReference type="GO" id="GO:0140907">
    <property type="term" value="F:flavin-dependent halogenase activity"/>
    <property type="evidence" value="ECO:0007669"/>
    <property type="project" value="UniProtKB-ARBA"/>
</dbReference>
<dbReference type="AlphaFoldDB" id="A0A9W9DHR8"/>
<name>A0A9W9DHR8_9AGAR</name>
<accession>A0A9W9DHR8</accession>
<comment type="catalytic activity">
    <reaction evidence="5">
        <text>melleolide F + FADH2 + chloride + O2 = 6'-chloromelleolide F + FAD + 2 H2O + H(+)</text>
        <dbReference type="Rhea" id="RHEA:67160"/>
        <dbReference type="ChEBI" id="CHEBI:15377"/>
        <dbReference type="ChEBI" id="CHEBI:15378"/>
        <dbReference type="ChEBI" id="CHEBI:15379"/>
        <dbReference type="ChEBI" id="CHEBI:17996"/>
        <dbReference type="ChEBI" id="CHEBI:57692"/>
        <dbReference type="ChEBI" id="CHEBI:58307"/>
        <dbReference type="ChEBI" id="CHEBI:167712"/>
        <dbReference type="ChEBI" id="CHEBI:167713"/>
    </reaction>
    <physiologicalReaction direction="left-to-right" evidence="5">
        <dbReference type="Rhea" id="RHEA:67161"/>
    </physiologicalReaction>
</comment>
<dbReference type="InterPro" id="IPR002938">
    <property type="entry name" value="FAD-bd"/>
</dbReference>
<dbReference type="InterPro" id="IPR050816">
    <property type="entry name" value="Flavin-dep_Halogenase_NPB"/>
</dbReference>
<evidence type="ECO:0000256" key="4">
    <source>
        <dbReference type="ARBA" id="ARBA00023002"/>
    </source>
</evidence>
<proteinExistence type="inferred from homology"/>
<dbReference type="SUPFAM" id="SSF51905">
    <property type="entry name" value="FAD/NAD(P)-binding domain"/>
    <property type="match status" value="1"/>
</dbReference>
<dbReference type="Gene3D" id="3.50.50.60">
    <property type="entry name" value="FAD/NAD(P)-binding domain"/>
    <property type="match status" value="1"/>
</dbReference>
<reference evidence="7" key="2">
    <citation type="journal article" date="2023" name="Proc. Natl. Acad. Sci. U.S.A.">
        <title>A global phylogenomic analysis of the shiitake genus Lentinula.</title>
        <authorList>
            <person name="Sierra-Patev S."/>
            <person name="Min B."/>
            <person name="Naranjo-Ortiz M."/>
            <person name="Looney B."/>
            <person name="Konkel Z."/>
            <person name="Slot J.C."/>
            <person name="Sakamoto Y."/>
            <person name="Steenwyk J.L."/>
            <person name="Rokas A."/>
            <person name="Carro J."/>
            <person name="Camarero S."/>
            <person name="Ferreira P."/>
            <person name="Molpeceres G."/>
            <person name="Ruiz-Duenas F.J."/>
            <person name="Serrano A."/>
            <person name="Henrissat B."/>
            <person name="Drula E."/>
            <person name="Hughes K.W."/>
            <person name="Mata J.L."/>
            <person name="Ishikawa N.K."/>
            <person name="Vargas-Isla R."/>
            <person name="Ushijima S."/>
            <person name="Smith C.A."/>
            <person name="Donoghue J."/>
            <person name="Ahrendt S."/>
            <person name="Andreopoulos W."/>
            <person name="He G."/>
            <person name="LaButti K."/>
            <person name="Lipzen A."/>
            <person name="Ng V."/>
            <person name="Riley R."/>
            <person name="Sandor L."/>
            <person name="Barry K."/>
            <person name="Martinez A.T."/>
            <person name="Xiao Y."/>
            <person name="Gibbons J.G."/>
            <person name="Terashima K."/>
            <person name="Grigoriev I.V."/>
            <person name="Hibbett D."/>
        </authorList>
    </citation>
    <scope>NUCLEOTIDE SEQUENCE</scope>
    <source>
        <strain evidence="7">Sp2 HRB7682 ss15</strain>
    </source>
</reference>
<evidence type="ECO:0000256" key="2">
    <source>
        <dbReference type="ARBA" id="ARBA00022630"/>
    </source>
</evidence>
<comment type="similarity">
    <text evidence="1">Belongs to the flavin-dependent halogenase family.</text>
</comment>
<keyword evidence="2" id="KW-0285">Flavoprotein</keyword>
<dbReference type="PANTHER" id="PTHR43747">
    <property type="entry name" value="FAD-BINDING PROTEIN"/>
    <property type="match status" value="1"/>
</dbReference>
<evidence type="ECO:0000259" key="6">
    <source>
        <dbReference type="Pfam" id="PF01494"/>
    </source>
</evidence>
<organism evidence="7 8">
    <name type="scientific">Lentinula lateritia</name>
    <dbReference type="NCBI Taxonomy" id="40482"/>
    <lineage>
        <taxon>Eukaryota</taxon>
        <taxon>Fungi</taxon>
        <taxon>Dikarya</taxon>
        <taxon>Basidiomycota</taxon>
        <taxon>Agaricomycotina</taxon>
        <taxon>Agaricomycetes</taxon>
        <taxon>Agaricomycetidae</taxon>
        <taxon>Agaricales</taxon>
        <taxon>Marasmiineae</taxon>
        <taxon>Omphalotaceae</taxon>
        <taxon>Lentinula</taxon>
    </lineage>
</organism>
<dbReference type="EMBL" id="JANVFS010000033">
    <property type="protein sequence ID" value="KAJ4469986.1"/>
    <property type="molecule type" value="Genomic_DNA"/>
</dbReference>
<gene>
    <name evidence="7" type="ORF">C8J55DRAFT_537748</name>
</gene>
<evidence type="ECO:0000313" key="8">
    <source>
        <dbReference type="Proteomes" id="UP001150238"/>
    </source>
</evidence>
<dbReference type="PRINTS" id="PR00420">
    <property type="entry name" value="RNGMNOXGNASE"/>
</dbReference>